<dbReference type="EMBL" id="UYRT01104660">
    <property type="protein sequence ID" value="VDN44050.1"/>
    <property type="molecule type" value="Genomic_DNA"/>
</dbReference>
<gene>
    <name evidence="5" type="ORF">GPUH_LOCUS25318</name>
</gene>
<evidence type="ECO:0000259" key="4">
    <source>
        <dbReference type="PROSITE" id="PS51842"/>
    </source>
</evidence>
<reference evidence="5 6" key="2">
    <citation type="submission" date="2018-11" db="EMBL/GenBank/DDBJ databases">
        <authorList>
            <consortium name="Pathogen Informatics"/>
        </authorList>
    </citation>
    <scope>NUCLEOTIDE SEQUENCE [LARGE SCALE GENOMIC DNA]</scope>
</reference>
<keyword evidence="2 3" id="KW-0175">Coiled coil</keyword>
<dbReference type="InterPro" id="IPR039008">
    <property type="entry name" value="IF_rod_dom"/>
</dbReference>
<accession>A0A183EWH4</accession>
<organism evidence="7">
    <name type="scientific">Gongylonema pulchrum</name>
    <dbReference type="NCBI Taxonomy" id="637853"/>
    <lineage>
        <taxon>Eukaryota</taxon>
        <taxon>Metazoa</taxon>
        <taxon>Ecdysozoa</taxon>
        <taxon>Nematoda</taxon>
        <taxon>Chromadorea</taxon>
        <taxon>Rhabditida</taxon>
        <taxon>Spirurina</taxon>
        <taxon>Spiruromorpha</taxon>
        <taxon>Spiruroidea</taxon>
        <taxon>Gongylonematidae</taxon>
        <taxon>Gongylonema</taxon>
    </lineage>
</organism>
<proteinExistence type="predicted"/>
<feature type="domain" description="IF rod" evidence="4">
    <location>
        <begin position="26"/>
        <end position="105"/>
    </location>
</feature>
<evidence type="ECO:0000313" key="5">
    <source>
        <dbReference type="EMBL" id="VDN44050.1"/>
    </source>
</evidence>
<dbReference type="GO" id="GO:0005737">
    <property type="term" value="C:cytoplasm"/>
    <property type="evidence" value="ECO:0007669"/>
    <property type="project" value="TreeGrafter"/>
</dbReference>
<dbReference type="GO" id="GO:0005882">
    <property type="term" value="C:intermediate filament"/>
    <property type="evidence" value="ECO:0007669"/>
    <property type="project" value="UniProtKB-KW"/>
</dbReference>
<protein>
    <submittedName>
        <fullName evidence="7">IF rod domain-containing protein</fullName>
    </submittedName>
</protein>
<feature type="coiled-coil region" evidence="3">
    <location>
        <begin position="30"/>
        <end position="100"/>
    </location>
</feature>
<dbReference type="WBParaSite" id="GPUH_0002534501-mRNA-1">
    <property type="protein sequence ID" value="GPUH_0002534501-mRNA-1"/>
    <property type="gene ID" value="GPUH_0002534501"/>
</dbReference>
<name>A0A183EWH4_9BILA</name>
<evidence type="ECO:0000313" key="7">
    <source>
        <dbReference type="WBParaSite" id="GPUH_0002534501-mRNA-1"/>
    </source>
</evidence>
<dbReference type="SUPFAM" id="SSF64593">
    <property type="entry name" value="Intermediate filament protein, coiled coil region"/>
    <property type="match status" value="1"/>
</dbReference>
<dbReference type="OrthoDB" id="102442at2759"/>
<dbReference type="PROSITE" id="PS51842">
    <property type="entry name" value="IF_ROD_2"/>
    <property type="match status" value="1"/>
</dbReference>
<evidence type="ECO:0000256" key="2">
    <source>
        <dbReference type="ARBA" id="ARBA00023054"/>
    </source>
</evidence>
<dbReference type="Pfam" id="PF00038">
    <property type="entry name" value="Filament"/>
    <property type="match status" value="1"/>
</dbReference>
<dbReference type="Proteomes" id="UP000271098">
    <property type="component" value="Unassembled WGS sequence"/>
</dbReference>
<dbReference type="PANTHER" id="PTHR45652">
    <property type="entry name" value="GLIAL FIBRILLARY ACIDIC PROTEIN"/>
    <property type="match status" value="1"/>
</dbReference>
<dbReference type="AlphaFoldDB" id="A0A183EWH4"/>
<dbReference type="GO" id="GO:0045109">
    <property type="term" value="P:intermediate filament organization"/>
    <property type="evidence" value="ECO:0007669"/>
    <property type="project" value="TreeGrafter"/>
</dbReference>
<reference evidence="7" key="1">
    <citation type="submission" date="2016-06" db="UniProtKB">
        <authorList>
            <consortium name="WormBaseParasite"/>
        </authorList>
    </citation>
    <scope>IDENTIFICATION</scope>
</reference>
<dbReference type="InterPro" id="IPR050405">
    <property type="entry name" value="Intermediate_filament"/>
</dbReference>
<dbReference type="GO" id="GO:0005200">
    <property type="term" value="F:structural constituent of cytoskeleton"/>
    <property type="evidence" value="ECO:0007669"/>
    <property type="project" value="TreeGrafter"/>
</dbReference>
<keyword evidence="1" id="KW-0403">Intermediate filament</keyword>
<keyword evidence="6" id="KW-1185">Reference proteome</keyword>
<sequence length="105" mass="12197">MGRRDACSVGRASIISVSPSRTRQLEKGTLSNLNDRLAVYIDRVRQLEMENERLNVRINESEVVEKKKRNDLMAHYKSEMKELRDMIDDALKEKTRASMDAKIML</sequence>
<evidence type="ECO:0000313" key="6">
    <source>
        <dbReference type="Proteomes" id="UP000271098"/>
    </source>
</evidence>
<evidence type="ECO:0000256" key="3">
    <source>
        <dbReference type="SAM" id="Coils"/>
    </source>
</evidence>
<dbReference type="PANTHER" id="PTHR45652:SF21">
    <property type="entry name" value="ZINC FINGER CCCH DOMAIN-CONTAINING PROTEIN 13-LIKE ISOFORM X1"/>
    <property type="match status" value="1"/>
</dbReference>
<evidence type="ECO:0000256" key="1">
    <source>
        <dbReference type="ARBA" id="ARBA00022754"/>
    </source>
</evidence>